<evidence type="ECO:0000256" key="11">
    <source>
        <dbReference type="SAM" id="MobiDB-lite"/>
    </source>
</evidence>
<dbReference type="PANTHER" id="PTHR24363:SF0">
    <property type="entry name" value="SERINE_THREONINE KINASE LIKE DOMAIN CONTAINING 1"/>
    <property type="match status" value="1"/>
</dbReference>
<gene>
    <name evidence="13" type="ORF">KME07_12000</name>
</gene>
<evidence type="ECO:0000256" key="9">
    <source>
        <dbReference type="PROSITE-ProRule" id="PRU00339"/>
    </source>
</evidence>
<keyword evidence="2" id="KW-0723">Serine/threonine-protein kinase</keyword>
<keyword evidence="4 10" id="KW-0547">Nucleotide-binding</keyword>
<feature type="compositionally biased region" description="Low complexity" evidence="11">
    <location>
        <begin position="301"/>
        <end position="318"/>
    </location>
</feature>
<dbReference type="PROSITE" id="PS50005">
    <property type="entry name" value="TPR"/>
    <property type="match status" value="2"/>
</dbReference>
<comment type="catalytic activity">
    <reaction evidence="7">
        <text>L-threonyl-[protein] + ATP = O-phospho-L-threonyl-[protein] + ADP + H(+)</text>
        <dbReference type="Rhea" id="RHEA:46608"/>
        <dbReference type="Rhea" id="RHEA-COMP:11060"/>
        <dbReference type="Rhea" id="RHEA-COMP:11605"/>
        <dbReference type="ChEBI" id="CHEBI:15378"/>
        <dbReference type="ChEBI" id="CHEBI:30013"/>
        <dbReference type="ChEBI" id="CHEBI:30616"/>
        <dbReference type="ChEBI" id="CHEBI:61977"/>
        <dbReference type="ChEBI" id="CHEBI:456216"/>
        <dbReference type="EC" id="2.7.11.1"/>
    </reaction>
</comment>
<dbReference type="InterPro" id="IPR011990">
    <property type="entry name" value="TPR-like_helical_dom_sf"/>
</dbReference>
<organism evidence="13 14">
    <name type="scientific">Pegethrix bostrychoides GSE-TBD4-15B</name>
    <dbReference type="NCBI Taxonomy" id="2839662"/>
    <lineage>
        <taxon>Bacteria</taxon>
        <taxon>Bacillati</taxon>
        <taxon>Cyanobacteriota</taxon>
        <taxon>Cyanophyceae</taxon>
        <taxon>Oculatellales</taxon>
        <taxon>Oculatellaceae</taxon>
        <taxon>Pegethrix</taxon>
    </lineage>
</organism>
<dbReference type="Proteomes" id="UP000707356">
    <property type="component" value="Unassembled WGS sequence"/>
</dbReference>
<comment type="catalytic activity">
    <reaction evidence="8">
        <text>L-seryl-[protein] + ATP = O-phospho-L-seryl-[protein] + ADP + H(+)</text>
        <dbReference type="Rhea" id="RHEA:17989"/>
        <dbReference type="Rhea" id="RHEA-COMP:9863"/>
        <dbReference type="Rhea" id="RHEA-COMP:11604"/>
        <dbReference type="ChEBI" id="CHEBI:15378"/>
        <dbReference type="ChEBI" id="CHEBI:29999"/>
        <dbReference type="ChEBI" id="CHEBI:30616"/>
        <dbReference type="ChEBI" id="CHEBI:83421"/>
        <dbReference type="ChEBI" id="CHEBI:456216"/>
        <dbReference type="EC" id="2.7.11.1"/>
    </reaction>
</comment>
<evidence type="ECO:0000256" key="5">
    <source>
        <dbReference type="ARBA" id="ARBA00022777"/>
    </source>
</evidence>
<dbReference type="Gene3D" id="1.10.510.10">
    <property type="entry name" value="Transferase(Phosphotransferase) domain 1"/>
    <property type="match status" value="1"/>
</dbReference>
<dbReference type="EMBL" id="JAHHHV010000066">
    <property type="protein sequence ID" value="MBW4466142.1"/>
    <property type="molecule type" value="Genomic_DNA"/>
</dbReference>
<dbReference type="SUPFAM" id="SSF48452">
    <property type="entry name" value="TPR-like"/>
    <property type="match status" value="1"/>
</dbReference>
<evidence type="ECO:0000313" key="14">
    <source>
        <dbReference type="Proteomes" id="UP000707356"/>
    </source>
</evidence>
<dbReference type="PROSITE" id="PS00107">
    <property type="entry name" value="PROTEIN_KINASE_ATP"/>
    <property type="match status" value="1"/>
</dbReference>
<keyword evidence="5" id="KW-0418">Kinase</keyword>
<keyword evidence="6 10" id="KW-0067">ATP-binding</keyword>
<dbReference type="SMART" id="SM00220">
    <property type="entry name" value="S_TKc"/>
    <property type="match status" value="1"/>
</dbReference>
<evidence type="ECO:0000256" key="7">
    <source>
        <dbReference type="ARBA" id="ARBA00047899"/>
    </source>
</evidence>
<protein>
    <recommendedName>
        <fullName evidence="1">non-specific serine/threonine protein kinase</fullName>
        <ecNumber evidence="1">2.7.11.1</ecNumber>
    </recommendedName>
</protein>
<dbReference type="PANTHER" id="PTHR24363">
    <property type="entry name" value="SERINE/THREONINE PROTEIN KINASE"/>
    <property type="match status" value="1"/>
</dbReference>
<feature type="repeat" description="TPR" evidence="9">
    <location>
        <begin position="490"/>
        <end position="523"/>
    </location>
</feature>
<reference evidence="13" key="1">
    <citation type="submission" date="2021-05" db="EMBL/GenBank/DDBJ databases">
        <authorList>
            <person name="Pietrasiak N."/>
            <person name="Ward R."/>
            <person name="Stajich J.E."/>
            <person name="Kurbessoian T."/>
        </authorList>
    </citation>
    <scope>NUCLEOTIDE SEQUENCE</scope>
    <source>
        <strain evidence="13">GSE-TBD4-15B</strain>
    </source>
</reference>
<keyword evidence="3" id="KW-0808">Transferase</keyword>
<dbReference type="Gene3D" id="3.30.200.20">
    <property type="entry name" value="Phosphorylase Kinase, domain 1"/>
    <property type="match status" value="1"/>
</dbReference>
<evidence type="ECO:0000256" key="10">
    <source>
        <dbReference type="PROSITE-ProRule" id="PRU10141"/>
    </source>
</evidence>
<dbReference type="EC" id="2.7.11.1" evidence="1"/>
<dbReference type="InterPro" id="IPR011009">
    <property type="entry name" value="Kinase-like_dom_sf"/>
</dbReference>
<dbReference type="SUPFAM" id="SSF56112">
    <property type="entry name" value="Protein kinase-like (PK-like)"/>
    <property type="match status" value="1"/>
</dbReference>
<dbReference type="PROSITE" id="PS50011">
    <property type="entry name" value="PROTEIN_KINASE_DOM"/>
    <property type="match status" value="1"/>
</dbReference>
<dbReference type="Pfam" id="PF13414">
    <property type="entry name" value="TPR_11"/>
    <property type="match status" value="1"/>
</dbReference>
<dbReference type="InterPro" id="IPR000719">
    <property type="entry name" value="Prot_kinase_dom"/>
</dbReference>
<dbReference type="InterPro" id="IPR017441">
    <property type="entry name" value="Protein_kinase_ATP_BS"/>
</dbReference>
<dbReference type="GO" id="GO:0005524">
    <property type="term" value="F:ATP binding"/>
    <property type="evidence" value="ECO:0007669"/>
    <property type="project" value="UniProtKB-UniRule"/>
</dbReference>
<comment type="caution">
    <text evidence="13">The sequence shown here is derived from an EMBL/GenBank/DDBJ whole genome shotgun (WGS) entry which is preliminary data.</text>
</comment>
<evidence type="ECO:0000256" key="2">
    <source>
        <dbReference type="ARBA" id="ARBA00022527"/>
    </source>
</evidence>
<dbReference type="GO" id="GO:0004674">
    <property type="term" value="F:protein serine/threonine kinase activity"/>
    <property type="evidence" value="ECO:0007669"/>
    <property type="project" value="UniProtKB-KW"/>
</dbReference>
<evidence type="ECO:0000256" key="3">
    <source>
        <dbReference type="ARBA" id="ARBA00022679"/>
    </source>
</evidence>
<feature type="domain" description="Protein kinase" evidence="12">
    <location>
        <begin position="18"/>
        <end position="282"/>
    </location>
</feature>
<dbReference type="InterPro" id="IPR019734">
    <property type="entry name" value="TPR_rpt"/>
</dbReference>
<dbReference type="AlphaFoldDB" id="A0A951U629"/>
<evidence type="ECO:0000256" key="4">
    <source>
        <dbReference type="ARBA" id="ARBA00022741"/>
    </source>
</evidence>
<dbReference type="CDD" id="cd14014">
    <property type="entry name" value="STKc_PknB_like"/>
    <property type="match status" value="1"/>
</dbReference>
<dbReference type="SMART" id="SM00028">
    <property type="entry name" value="TPR"/>
    <property type="match status" value="6"/>
</dbReference>
<evidence type="ECO:0000256" key="6">
    <source>
        <dbReference type="ARBA" id="ARBA00022840"/>
    </source>
</evidence>
<accession>A0A951U629</accession>
<feature type="repeat" description="TPR" evidence="9">
    <location>
        <begin position="626"/>
        <end position="659"/>
    </location>
</feature>
<feature type="binding site" evidence="10">
    <location>
        <position position="49"/>
    </location>
    <ligand>
        <name>ATP</name>
        <dbReference type="ChEBI" id="CHEBI:30616"/>
    </ligand>
</feature>
<dbReference type="Pfam" id="PF00069">
    <property type="entry name" value="Pkinase"/>
    <property type="match status" value="1"/>
</dbReference>
<sequence length="674" mass="74556">MSRSMPRTSPDKPLGGRYKLISQLGVGGFGRTFLAEDLHLPGHPRCVIKHLRPQSKNSETLQMARRCFDVEAQVLYRLGSHDQIPRLLAHFEENQEFYLAQEFVEGDPLTRELADGKPWTQGRVVLLAKDILQVLTFVQQQQVIHRDLKPSNLIRRRQDHKVVVIDFGAVKQVSTPNFDLETGLSNITISIGTQGYMPNEQLAGKPKFCSDVYAVGVLAIQMLTGIHPRHIGENEQGEIAWHDCISPTAQIDSDLIEVLDRMVRYDFRQRYVDAAEALSAFEALPAALTENPEDHQPLPVATSSTSSSGTAIQSASTSPQTHTNYQLETATSFSGQLAKGNIEYSRGRAVGLPEGEPISTAVWPSGEAQNRGIKTGLTQAVGRHYNLGTDMTTRPGSTGWRRILHPWSIVGLMSAGLSLLMAQSLLSRSELPQRSTDKATTALIAPLDKNAPPEQQVASLLEQAQNFERQNRDDAALEAYAQAVKLKPDPATLVAQANLMRRQQQYDQAIKAYDQAIRLQPDTAEAHAGRCETFNQLQRPEDALVSCSDALAYRPNYPEALWGQGNARMLQSRPYDALKLYEEVTVKSPKFAPGWVKRGVALQALGRSAEALVALDQGIKLDRDSAEAWITKGEALLNLQRYDAALTALVKADQLQPDDPMVQKLRQQAKNKAK</sequence>
<feature type="region of interest" description="Disordered" evidence="11">
    <location>
        <begin position="290"/>
        <end position="323"/>
    </location>
</feature>
<proteinExistence type="predicted"/>
<name>A0A951U629_9CYAN</name>
<dbReference type="Pfam" id="PF14559">
    <property type="entry name" value="TPR_19"/>
    <property type="match status" value="1"/>
</dbReference>
<evidence type="ECO:0000259" key="12">
    <source>
        <dbReference type="PROSITE" id="PS50011"/>
    </source>
</evidence>
<evidence type="ECO:0000313" key="13">
    <source>
        <dbReference type="EMBL" id="MBW4466142.1"/>
    </source>
</evidence>
<reference evidence="13" key="2">
    <citation type="journal article" date="2022" name="Microbiol. Resour. Announc.">
        <title>Metagenome Sequencing to Explore Phylogenomics of Terrestrial Cyanobacteria.</title>
        <authorList>
            <person name="Ward R.D."/>
            <person name="Stajich J.E."/>
            <person name="Johansen J.R."/>
            <person name="Huntemann M."/>
            <person name="Clum A."/>
            <person name="Foster B."/>
            <person name="Foster B."/>
            <person name="Roux S."/>
            <person name="Palaniappan K."/>
            <person name="Varghese N."/>
            <person name="Mukherjee S."/>
            <person name="Reddy T.B.K."/>
            <person name="Daum C."/>
            <person name="Copeland A."/>
            <person name="Chen I.A."/>
            <person name="Ivanova N.N."/>
            <person name="Kyrpides N.C."/>
            <person name="Shapiro N."/>
            <person name="Eloe-Fadrosh E.A."/>
            <person name="Pietrasiak N."/>
        </authorList>
    </citation>
    <scope>NUCLEOTIDE SEQUENCE</scope>
    <source>
        <strain evidence="13">GSE-TBD4-15B</strain>
    </source>
</reference>
<evidence type="ECO:0000256" key="1">
    <source>
        <dbReference type="ARBA" id="ARBA00012513"/>
    </source>
</evidence>
<evidence type="ECO:0000256" key="8">
    <source>
        <dbReference type="ARBA" id="ARBA00048679"/>
    </source>
</evidence>
<dbReference type="Gene3D" id="1.25.40.10">
    <property type="entry name" value="Tetratricopeptide repeat domain"/>
    <property type="match status" value="2"/>
</dbReference>
<keyword evidence="9" id="KW-0802">TPR repeat</keyword>